<feature type="transmembrane region" description="Helical" evidence="7">
    <location>
        <begin position="313"/>
        <end position="337"/>
    </location>
</feature>
<evidence type="ECO:0000256" key="3">
    <source>
        <dbReference type="ARBA" id="ARBA00022692"/>
    </source>
</evidence>
<name>A0A1V4SKM5_RUMHU</name>
<accession>A0A1V4SKM5</accession>
<dbReference type="Pfam" id="PF02687">
    <property type="entry name" value="FtsX"/>
    <property type="match status" value="1"/>
</dbReference>
<dbReference type="RefSeq" id="WP_080064184.1">
    <property type="nucleotide sequence ID" value="NZ_MZGX01000009.1"/>
</dbReference>
<evidence type="ECO:0000259" key="8">
    <source>
        <dbReference type="Pfam" id="PF02687"/>
    </source>
</evidence>
<dbReference type="GO" id="GO:0022857">
    <property type="term" value="F:transmembrane transporter activity"/>
    <property type="evidence" value="ECO:0007669"/>
    <property type="project" value="TreeGrafter"/>
</dbReference>
<dbReference type="EC" id="3.6.3.-" evidence="10"/>
<keyword evidence="11" id="KW-1185">Reference proteome</keyword>
<dbReference type="PANTHER" id="PTHR30572:SF4">
    <property type="entry name" value="ABC TRANSPORTER PERMEASE YTRF"/>
    <property type="match status" value="1"/>
</dbReference>
<dbReference type="InterPro" id="IPR050250">
    <property type="entry name" value="Macrolide_Exporter_MacB"/>
</dbReference>
<evidence type="ECO:0000256" key="4">
    <source>
        <dbReference type="ARBA" id="ARBA00022989"/>
    </source>
</evidence>
<keyword evidence="10" id="KW-0378">Hydrolase</keyword>
<dbReference type="STRING" id="48256.CLHUN_17410"/>
<feature type="transmembrane region" description="Helical" evidence="7">
    <location>
        <begin position="21"/>
        <end position="44"/>
    </location>
</feature>
<gene>
    <name evidence="10" type="primary">macB_4</name>
    <name evidence="10" type="ORF">CLHUN_17410</name>
</gene>
<evidence type="ECO:0000256" key="7">
    <source>
        <dbReference type="SAM" id="Phobius"/>
    </source>
</evidence>
<evidence type="ECO:0000259" key="9">
    <source>
        <dbReference type="Pfam" id="PF12704"/>
    </source>
</evidence>
<keyword evidence="10" id="KW-0547">Nucleotide-binding</keyword>
<proteinExistence type="inferred from homology"/>
<keyword evidence="10" id="KW-0067">ATP-binding</keyword>
<evidence type="ECO:0000256" key="5">
    <source>
        <dbReference type="ARBA" id="ARBA00023136"/>
    </source>
</evidence>
<evidence type="ECO:0000256" key="2">
    <source>
        <dbReference type="ARBA" id="ARBA00022475"/>
    </source>
</evidence>
<sequence length="390" mass="41066">MLWESIRMSWENIVKNKLRSVLTMLGIVIGVASIIALITIVSGATASISKEVNSLGVNKIMINVIGTPLKTGLTDADTAEISRLKNIEGVSPTITGKTSVVGNGSVMKDITVQGKNEVFFKTDTSLIKSGRPVNFLDIEGKTQVAVIGSDITRELFFGADPLGKELAINGMAYTVIGTLAPSSGFGMNSNNGTVVIPYTTALRNLGIKNISSLDVYLKDTEAADETVLDIKGVLSQAFNSKEDAFTVFNMGDMIESFQDMMSIMSMLLGGIAAISLVVGGIGIMNMMLVSITERTTEIGLRKALGATPGRIQLQFIIEAIFLSLIGGLIGLVAGGLIAYATAVLIGIIFSVSVSTIALAVGFSAAVGIIFGYMPARKASRLNPIDALRSL</sequence>
<feature type="domain" description="ABC3 transporter permease C-terminal" evidence="8">
    <location>
        <begin position="271"/>
        <end position="383"/>
    </location>
</feature>
<feature type="transmembrane region" description="Helical" evidence="7">
    <location>
        <begin position="266"/>
        <end position="292"/>
    </location>
</feature>
<evidence type="ECO:0000256" key="1">
    <source>
        <dbReference type="ARBA" id="ARBA00004651"/>
    </source>
</evidence>
<comment type="caution">
    <text evidence="10">The sequence shown here is derived from an EMBL/GenBank/DDBJ whole genome shotgun (WGS) entry which is preliminary data.</text>
</comment>
<keyword evidence="4 7" id="KW-1133">Transmembrane helix</keyword>
<organism evidence="10 11">
    <name type="scientific">Ruminiclostridium hungatei</name>
    <name type="common">Clostridium hungatei</name>
    <dbReference type="NCBI Taxonomy" id="48256"/>
    <lineage>
        <taxon>Bacteria</taxon>
        <taxon>Bacillati</taxon>
        <taxon>Bacillota</taxon>
        <taxon>Clostridia</taxon>
        <taxon>Eubacteriales</taxon>
        <taxon>Oscillospiraceae</taxon>
        <taxon>Ruminiclostridium</taxon>
    </lineage>
</organism>
<keyword evidence="2" id="KW-1003">Cell membrane</keyword>
<feature type="transmembrane region" description="Helical" evidence="7">
    <location>
        <begin position="343"/>
        <end position="372"/>
    </location>
</feature>
<protein>
    <submittedName>
        <fullName evidence="10">Macrolide export ATP-binding/permease protein MacB</fullName>
        <ecNumber evidence="10">3.6.3.-</ecNumber>
    </submittedName>
</protein>
<feature type="domain" description="MacB-like periplasmic core" evidence="9">
    <location>
        <begin position="20"/>
        <end position="230"/>
    </location>
</feature>
<dbReference type="OrthoDB" id="9770036at2"/>
<dbReference type="InterPro" id="IPR025857">
    <property type="entry name" value="MacB_PCD"/>
</dbReference>
<comment type="similarity">
    <text evidence="6">Belongs to the ABC-4 integral membrane protein family.</text>
</comment>
<dbReference type="Proteomes" id="UP000191554">
    <property type="component" value="Unassembled WGS sequence"/>
</dbReference>
<dbReference type="Pfam" id="PF12704">
    <property type="entry name" value="MacB_PCD"/>
    <property type="match status" value="1"/>
</dbReference>
<dbReference type="AlphaFoldDB" id="A0A1V4SKM5"/>
<comment type="subcellular location">
    <subcellularLocation>
        <location evidence="1">Cell membrane</location>
        <topology evidence="1">Multi-pass membrane protein</topology>
    </subcellularLocation>
</comment>
<dbReference type="GO" id="GO:0005524">
    <property type="term" value="F:ATP binding"/>
    <property type="evidence" value="ECO:0007669"/>
    <property type="project" value="UniProtKB-KW"/>
</dbReference>
<evidence type="ECO:0000256" key="6">
    <source>
        <dbReference type="ARBA" id="ARBA00038076"/>
    </source>
</evidence>
<evidence type="ECO:0000313" key="11">
    <source>
        <dbReference type="Proteomes" id="UP000191554"/>
    </source>
</evidence>
<keyword evidence="5 7" id="KW-0472">Membrane</keyword>
<dbReference type="EMBL" id="MZGX01000009">
    <property type="protein sequence ID" value="OPX44442.1"/>
    <property type="molecule type" value="Genomic_DNA"/>
</dbReference>
<evidence type="ECO:0000313" key="10">
    <source>
        <dbReference type="EMBL" id="OPX44442.1"/>
    </source>
</evidence>
<keyword evidence="3 7" id="KW-0812">Transmembrane</keyword>
<dbReference type="GO" id="GO:0016787">
    <property type="term" value="F:hydrolase activity"/>
    <property type="evidence" value="ECO:0007669"/>
    <property type="project" value="UniProtKB-KW"/>
</dbReference>
<dbReference type="PANTHER" id="PTHR30572">
    <property type="entry name" value="MEMBRANE COMPONENT OF TRANSPORTER-RELATED"/>
    <property type="match status" value="1"/>
</dbReference>
<reference evidence="10 11" key="1">
    <citation type="submission" date="2017-03" db="EMBL/GenBank/DDBJ databases">
        <title>Genome sequence of Clostridium hungatei DSM 14427.</title>
        <authorList>
            <person name="Poehlein A."/>
            <person name="Daniel R."/>
        </authorList>
    </citation>
    <scope>NUCLEOTIDE SEQUENCE [LARGE SCALE GENOMIC DNA]</scope>
    <source>
        <strain evidence="10 11">DSM 14427</strain>
    </source>
</reference>
<dbReference type="GO" id="GO:0005886">
    <property type="term" value="C:plasma membrane"/>
    <property type="evidence" value="ECO:0007669"/>
    <property type="project" value="UniProtKB-SubCell"/>
</dbReference>
<dbReference type="InterPro" id="IPR003838">
    <property type="entry name" value="ABC3_permease_C"/>
</dbReference>